<dbReference type="GO" id="GO:0003723">
    <property type="term" value="F:RNA binding"/>
    <property type="evidence" value="ECO:0007669"/>
    <property type="project" value="TreeGrafter"/>
</dbReference>
<comment type="caution">
    <text evidence="2">The sequence shown here is derived from an EMBL/GenBank/DDBJ whole genome shotgun (WGS) entry which is preliminary data.</text>
</comment>
<dbReference type="PANTHER" id="PTHR43450:SF1">
    <property type="entry name" value="ASPARTATE--TRNA LIGASE, CYTOPLASMIC"/>
    <property type="match status" value="1"/>
</dbReference>
<sequence length="81" mass="9784">MDLVDKLFVEIFDTVNKEYKKHLKTVDQQYPFRLLKISDEVITQGRRIHDPELFIESLTKRCIDINKEIMSRYIDYLSIHP</sequence>
<dbReference type="InterPro" id="IPR004523">
    <property type="entry name" value="Asp-tRNA_synthase_2"/>
</dbReference>
<proteinExistence type="predicted"/>
<keyword evidence="1" id="KW-0963">Cytoplasm</keyword>
<dbReference type="Proteomes" id="UP001428341">
    <property type="component" value="Unassembled WGS sequence"/>
</dbReference>
<dbReference type="GO" id="GO:0017101">
    <property type="term" value="C:aminoacyl-tRNA synthetase multienzyme complex"/>
    <property type="evidence" value="ECO:0007669"/>
    <property type="project" value="TreeGrafter"/>
</dbReference>
<dbReference type="GO" id="GO:0005829">
    <property type="term" value="C:cytosol"/>
    <property type="evidence" value="ECO:0007669"/>
    <property type="project" value="TreeGrafter"/>
</dbReference>
<keyword evidence="3" id="KW-1185">Reference proteome</keyword>
<dbReference type="GO" id="GO:0004815">
    <property type="term" value="F:aspartate-tRNA ligase activity"/>
    <property type="evidence" value="ECO:0007669"/>
    <property type="project" value="InterPro"/>
</dbReference>
<dbReference type="GO" id="GO:0005524">
    <property type="term" value="F:ATP binding"/>
    <property type="evidence" value="ECO:0007669"/>
    <property type="project" value="InterPro"/>
</dbReference>
<protein>
    <submittedName>
        <fullName evidence="2">Uncharacterized protein</fullName>
    </submittedName>
</protein>
<gene>
    <name evidence="2" type="ORF">WN944_019227</name>
</gene>
<dbReference type="GO" id="GO:0006422">
    <property type="term" value="P:aspartyl-tRNA aminoacylation"/>
    <property type="evidence" value="ECO:0007669"/>
    <property type="project" value="InterPro"/>
</dbReference>
<name>A0AAP0LVJ9_9ROSI</name>
<dbReference type="AlphaFoldDB" id="A0AAP0LVJ9"/>
<dbReference type="PANTHER" id="PTHR43450">
    <property type="entry name" value="ASPARTYL-TRNA SYNTHETASE"/>
    <property type="match status" value="1"/>
</dbReference>
<reference evidence="2 3" key="1">
    <citation type="submission" date="2024-05" db="EMBL/GenBank/DDBJ databases">
        <title>Haplotype-resolved chromosome-level genome assembly of Huyou (Citrus changshanensis).</title>
        <authorList>
            <person name="Miao C."/>
            <person name="Chen W."/>
            <person name="Wu Y."/>
            <person name="Wang L."/>
            <person name="Zhao S."/>
            <person name="Grierson D."/>
            <person name="Xu C."/>
            <person name="Chen K."/>
        </authorList>
    </citation>
    <scope>NUCLEOTIDE SEQUENCE [LARGE SCALE GENOMIC DNA]</scope>
    <source>
        <strain evidence="2">01-14</strain>
        <tissue evidence="2">Leaf</tissue>
    </source>
</reference>
<evidence type="ECO:0000256" key="1">
    <source>
        <dbReference type="ARBA" id="ARBA00022490"/>
    </source>
</evidence>
<organism evidence="2 3">
    <name type="scientific">Citrus x changshan-huyou</name>
    <dbReference type="NCBI Taxonomy" id="2935761"/>
    <lineage>
        <taxon>Eukaryota</taxon>
        <taxon>Viridiplantae</taxon>
        <taxon>Streptophyta</taxon>
        <taxon>Embryophyta</taxon>
        <taxon>Tracheophyta</taxon>
        <taxon>Spermatophyta</taxon>
        <taxon>Magnoliopsida</taxon>
        <taxon>eudicotyledons</taxon>
        <taxon>Gunneridae</taxon>
        <taxon>Pentapetalae</taxon>
        <taxon>rosids</taxon>
        <taxon>malvids</taxon>
        <taxon>Sapindales</taxon>
        <taxon>Rutaceae</taxon>
        <taxon>Aurantioideae</taxon>
        <taxon>Citrus</taxon>
    </lineage>
</organism>
<evidence type="ECO:0000313" key="3">
    <source>
        <dbReference type="Proteomes" id="UP001428341"/>
    </source>
</evidence>
<accession>A0AAP0LVJ9</accession>
<evidence type="ECO:0000313" key="2">
    <source>
        <dbReference type="EMBL" id="KAK9187828.1"/>
    </source>
</evidence>
<dbReference type="EMBL" id="JBCGBO010000007">
    <property type="protein sequence ID" value="KAK9187828.1"/>
    <property type="molecule type" value="Genomic_DNA"/>
</dbReference>